<dbReference type="EMBL" id="JBHTJL010000003">
    <property type="protein sequence ID" value="MFD1061730.1"/>
    <property type="molecule type" value="Genomic_DNA"/>
</dbReference>
<sequence length="108" mass="12508">MNKFHIIIKISALLLVLAVLAPSIVKFSHGFQNHEHEICLGESDSHFHSIDIDCEFYKFKLNTQYVHILKPINILEFDVKTSEIKSQYAFISDYQRLQTSLRGPPFSI</sequence>
<evidence type="ECO:0000313" key="2">
    <source>
        <dbReference type="Proteomes" id="UP001597013"/>
    </source>
</evidence>
<gene>
    <name evidence="1" type="ORF">ACFQ1Q_00630</name>
</gene>
<dbReference type="Proteomes" id="UP001597013">
    <property type="component" value="Unassembled WGS sequence"/>
</dbReference>
<protein>
    <submittedName>
        <fullName evidence="1">Uncharacterized protein</fullName>
    </submittedName>
</protein>
<name>A0ABW3N5J7_9FLAO</name>
<keyword evidence="2" id="KW-1185">Reference proteome</keyword>
<accession>A0ABW3N5J7</accession>
<reference evidence="2" key="1">
    <citation type="journal article" date="2019" name="Int. J. Syst. Evol. Microbiol.">
        <title>The Global Catalogue of Microorganisms (GCM) 10K type strain sequencing project: providing services to taxonomists for standard genome sequencing and annotation.</title>
        <authorList>
            <consortium name="The Broad Institute Genomics Platform"/>
            <consortium name="The Broad Institute Genome Sequencing Center for Infectious Disease"/>
            <person name="Wu L."/>
            <person name="Ma J."/>
        </authorList>
    </citation>
    <scope>NUCLEOTIDE SEQUENCE [LARGE SCALE GENOMIC DNA]</scope>
    <source>
        <strain evidence="2">CCUG 62215</strain>
    </source>
</reference>
<proteinExistence type="predicted"/>
<evidence type="ECO:0000313" key="1">
    <source>
        <dbReference type="EMBL" id="MFD1061730.1"/>
    </source>
</evidence>
<dbReference type="RefSeq" id="WP_386126910.1">
    <property type="nucleotide sequence ID" value="NZ_JBHTJL010000003.1"/>
</dbReference>
<organism evidence="1 2">
    <name type="scientific">Winogradskyella litorisediminis</name>
    <dbReference type="NCBI Taxonomy" id="1156618"/>
    <lineage>
        <taxon>Bacteria</taxon>
        <taxon>Pseudomonadati</taxon>
        <taxon>Bacteroidota</taxon>
        <taxon>Flavobacteriia</taxon>
        <taxon>Flavobacteriales</taxon>
        <taxon>Flavobacteriaceae</taxon>
        <taxon>Winogradskyella</taxon>
    </lineage>
</organism>
<comment type="caution">
    <text evidence="1">The sequence shown here is derived from an EMBL/GenBank/DDBJ whole genome shotgun (WGS) entry which is preliminary data.</text>
</comment>